<evidence type="ECO:0000313" key="3">
    <source>
        <dbReference type="Proteomes" id="UP000800200"/>
    </source>
</evidence>
<reference evidence="2" key="1">
    <citation type="journal article" date="2020" name="Stud. Mycol.">
        <title>101 Dothideomycetes genomes: a test case for predicting lifestyles and emergence of pathogens.</title>
        <authorList>
            <person name="Haridas S."/>
            <person name="Albert R."/>
            <person name="Binder M."/>
            <person name="Bloem J."/>
            <person name="Labutti K."/>
            <person name="Salamov A."/>
            <person name="Andreopoulos B."/>
            <person name="Baker S."/>
            <person name="Barry K."/>
            <person name="Bills G."/>
            <person name="Bluhm B."/>
            <person name="Cannon C."/>
            <person name="Castanera R."/>
            <person name="Culley D."/>
            <person name="Daum C."/>
            <person name="Ezra D."/>
            <person name="Gonzalez J."/>
            <person name="Henrissat B."/>
            <person name="Kuo A."/>
            <person name="Liang C."/>
            <person name="Lipzen A."/>
            <person name="Lutzoni F."/>
            <person name="Magnuson J."/>
            <person name="Mondo S."/>
            <person name="Nolan M."/>
            <person name="Ohm R."/>
            <person name="Pangilinan J."/>
            <person name="Park H.-J."/>
            <person name="Ramirez L."/>
            <person name="Alfaro M."/>
            <person name="Sun H."/>
            <person name="Tritt A."/>
            <person name="Yoshinaga Y."/>
            <person name="Zwiers L.-H."/>
            <person name="Turgeon B."/>
            <person name="Goodwin S."/>
            <person name="Spatafora J."/>
            <person name="Crous P."/>
            <person name="Grigoriev I."/>
        </authorList>
    </citation>
    <scope>NUCLEOTIDE SEQUENCE</scope>
    <source>
        <strain evidence="2">CBS 207.26</strain>
    </source>
</reference>
<gene>
    <name evidence="2" type="ORF">K469DRAFT_236718</name>
</gene>
<dbReference type="PANTHER" id="PTHR33112">
    <property type="entry name" value="DOMAIN PROTEIN, PUTATIVE-RELATED"/>
    <property type="match status" value="1"/>
</dbReference>
<evidence type="ECO:0000259" key="1">
    <source>
        <dbReference type="Pfam" id="PF06985"/>
    </source>
</evidence>
<feature type="domain" description="Heterokaryon incompatibility" evidence="1">
    <location>
        <begin position="2"/>
        <end position="92"/>
    </location>
</feature>
<protein>
    <recommendedName>
        <fullName evidence="1">Heterokaryon incompatibility domain-containing protein</fullName>
    </recommendedName>
</protein>
<keyword evidence="3" id="KW-1185">Reference proteome</keyword>
<organism evidence="2 3">
    <name type="scientific">Zopfia rhizophila CBS 207.26</name>
    <dbReference type="NCBI Taxonomy" id="1314779"/>
    <lineage>
        <taxon>Eukaryota</taxon>
        <taxon>Fungi</taxon>
        <taxon>Dikarya</taxon>
        <taxon>Ascomycota</taxon>
        <taxon>Pezizomycotina</taxon>
        <taxon>Dothideomycetes</taxon>
        <taxon>Dothideomycetes incertae sedis</taxon>
        <taxon>Zopfiaceae</taxon>
        <taxon>Zopfia</taxon>
    </lineage>
</organism>
<proteinExistence type="predicted"/>
<dbReference type="InterPro" id="IPR010730">
    <property type="entry name" value="HET"/>
</dbReference>
<name>A0A6A6ERS4_9PEZI</name>
<dbReference type="Pfam" id="PF06985">
    <property type="entry name" value="HET"/>
    <property type="match status" value="1"/>
</dbReference>
<dbReference type="EMBL" id="ML994613">
    <property type="protein sequence ID" value="KAF2193479.1"/>
    <property type="molecule type" value="Genomic_DNA"/>
</dbReference>
<sequence>MDSLCVIQGRAQDQHDQIRRMDAIYSSAFSTIAVASGAHSDVGLPDISFPRIYQQYSEVVQGFRLAIPLPSYTTLEQENMLIWNSRGWAFQEKVMSWRLLIFTDSQVYFRCSNMILVPGYRHGSRPVIGKY</sequence>
<dbReference type="AlphaFoldDB" id="A0A6A6ERS4"/>
<dbReference type="PANTHER" id="PTHR33112:SF16">
    <property type="entry name" value="HETEROKARYON INCOMPATIBILITY DOMAIN-CONTAINING PROTEIN"/>
    <property type="match status" value="1"/>
</dbReference>
<accession>A0A6A6ERS4</accession>
<evidence type="ECO:0000313" key="2">
    <source>
        <dbReference type="EMBL" id="KAF2193479.1"/>
    </source>
</evidence>
<dbReference type="OrthoDB" id="5135333at2759"/>
<dbReference type="Proteomes" id="UP000800200">
    <property type="component" value="Unassembled WGS sequence"/>
</dbReference>